<protein>
    <submittedName>
        <fullName evidence="11">Transporter, MscS family</fullName>
    </submittedName>
</protein>
<sequence length="736" mass="80605">MLALKRKTLRDKPPRKRYRVGAIVLTGVVCAFAVWWTPVRAQDAEAEETTTEQVETPTEVDPSTATTTADPTIPVEELRLLVQPLTLAELEIEAAAWLVLLKEKAKEISAAEIAIKRQNLAIGKQEEAANALDEAKTALAEAEEAQANANPGSPEYEEAAKKVEAAKENLKVAQDATEEAAETKQKIEEDETSSSALKKAEETGELEAAKQAVEDAKKAREEMEAGSLGYEATTENIDTLEAAIKDVEDAKEAQEGTIPDSPEHKEATQQLETSLEALKQAREAIEGVDAPEEQSSTNLDELTATLENTEVDVDGEEKVAGPPEVAESQGELQEQQQQLEEAGTQLEENAEADSEEKNQLVIAVTELQEERTAIIDRFSVILDELEKKGGDPEFYRKYIQAVSGVELDITDTEGLGLRLLNWFSSEEGGLRWVNNTGKFLGVFIGVAIASQVLGIIVNQAFLRLSHISQLLRNFVVIVIQRGGILVAFLLALTALEVSLGPILALLGGVSFVLAFALQSNLGNLASGLMIMAYKPFDVGDEVKIGDLWCYVDSITLANTRLKGFGAQIYTVPNNTIWSSTIENLTTQDIRKGGLSLNISLETNLRWVKEILLEIGKSHPLTLDNPPPSIFPYKGSDYYVIMGFNFWTKTEDFWTAYEEILYTVQERLDKEGISIIPQQDIRIHHAATNGKTPELVSQMPVESLETQLSKPGTKSFFDPESLLDAEPSLGVDPDGPD</sequence>
<keyword evidence="6 8" id="KW-0472">Membrane</keyword>
<dbReference type="HOGENOM" id="CLU_026710_3_0_3"/>
<evidence type="ECO:0000256" key="2">
    <source>
        <dbReference type="ARBA" id="ARBA00008017"/>
    </source>
</evidence>
<evidence type="ECO:0000313" key="11">
    <source>
        <dbReference type="EMBL" id="EDX77082.1"/>
    </source>
</evidence>
<feature type="region of interest" description="Disordered" evidence="7">
    <location>
        <begin position="46"/>
        <end position="71"/>
    </location>
</feature>
<dbReference type="InterPro" id="IPR011014">
    <property type="entry name" value="MscS_channel_TM-2"/>
</dbReference>
<dbReference type="Gene3D" id="1.10.287.1260">
    <property type="match status" value="1"/>
</dbReference>
<evidence type="ECO:0000256" key="7">
    <source>
        <dbReference type="SAM" id="MobiDB-lite"/>
    </source>
</evidence>
<feature type="region of interest" description="Disordered" evidence="7">
    <location>
        <begin position="249"/>
        <end position="270"/>
    </location>
</feature>
<dbReference type="eggNOG" id="COG0668">
    <property type="taxonomic scope" value="Bacteria"/>
</dbReference>
<name>B4VLE3_9CYAN</name>
<proteinExistence type="inferred from homology"/>
<feature type="region of interest" description="Disordered" evidence="7">
    <location>
        <begin position="173"/>
        <end position="226"/>
    </location>
</feature>
<dbReference type="InterPro" id="IPR006685">
    <property type="entry name" value="MscS_channel_2nd"/>
</dbReference>
<dbReference type="InterPro" id="IPR023408">
    <property type="entry name" value="MscS_beta-dom_sf"/>
</dbReference>
<keyword evidence="3" id="KW-1003">Cell membrane</keyword>
<dbReference type="PANTHER" id="PTHR30221">
    <property type="entry name" value="SMALL-CONDUCTANCE MECHANOSENSITIVE CHANNEL"/>
    <property type="match status" value="1"/>
</dbReference>
<dbReference type="AlphaFoldDB" id="B4VLE3"/>
<dbReference type="STRING" id="118168.MC7420_219"/>
<dbReference type="GO" id="GO:0005886">
    <property type="term" value="C:plasma membrane"/>
    <property type="evidence" value="ECO:0007669"/>
    <property type="project" value="UniProtKB-SubCell"/>
</dbReference>
<dbReference type="Gene3D" id="3.30.70.100">
    <property type="match status" value="1"/>
</dbReference>
<evidence type="ECO:0000256" key="1">
    <source>
        <dbReference type="ARBA" id="ARBA00004651"/>
    </source>
</evidence>
<keyword evidence="5 8" id="KW-1133">Transmembrane helix</keyword>
<feature type="domain" description="Mechanosensitive ion channel MscS" evidence="9">
    <location>
        <begin position="521"/>
        <end position="585"/>
    </location>
</feature>
<evidence type="ECO:0000256" key="8">
    <source>
        <dbReference type="SAM" id="Phobius"/>
    </source>
</evidence>
<dbReference type="InterPro" id="IPR011066">
    <property type="entry name" value="MscS_channel_C_sf"/>
</dbReference>
<dbReference type="Proteomes" id="UP000003835">
    <property type="component" value="Unassembled WGS sequence"/>
</dbReference>
<dbReference type="RefSeq" id="WP_006099195.1">
    <property type="nucleotide sequence ID" value="NZ_DS989844.1"/>
</dbReference>
<keyword evidence="12" id="KW-1185">Reference proteome</keyword>
<dbReference type="InterPro" id="IPR049278">
    <property type="entry name" value="MS_channel_C"/>
</dbReference>
<feature type="compositionally biased region" description="Basic and acidic residues" evidence="7">
    <location>
        <begin position="212"/>
        <end position="223"/>
    </location>
</feature>
<dbReference type="GO" id="GO:0008381">
    <property type="term" value="F:mechanosensitive monoatomic ion channel activity"/>
    <property type="evidence" value="ECO:0007669"/>
    <property type="project" value="InterPro"/>
</dbReference>
<evidence type="ECO:0000259" key="9">
    <source>
        <dbReference type="Pfam" id="PF00924"/>
    </source>
</evidence>
<evidence type="ECO:0000256" key="6">
    <source>
        <dbReference type="ARBA" id="ARBA00023136"/>
    </source>
</evidence>
<dbReference type="Gene3D" id="2.30.30.60">
    <property type="match status" value="1"/>
</dbReference>
<organism evidence="11 12">
    <name type="scientific">Coleofasciculus chthonoplastes PCC 7420</name>
    <dbReference type="NCBI Taxonomy" id="118168"/>
    <lineage>
        <taxon>Bacteria</taxon>
        <taxon>Bacillati</taxon>
        <taxon>Cyanobacteriota</taxon>
        <taxon>Cyanophyceae</taxon>
        <taxon>Coleofasciculales</taxon>
        <taxon>Coleofasciculaceae</taxon>
        <taxon>Coleofasciculus</taxon>
    </lineage>
</organism>
<evidence type="ECO:0000256" key="5">
    <source>
        <dbReference type="ARBA" id="ARBA00022989"/>
    </source>
</evidence>
<dbReference type="EMBL" id="DS989844">
    <property type="protein sequence ID" value="EDX77082.1"/>
    <property type="molecule type" value="Genomic_DNA"/>
</dbReference>
<gene>
    <name evidence="11" type="ORF">MC7420_219</name>
</gene>
<feature type="transmembrane region" description="Helical" evidence="8">
    <location>
        <begin position="501"/>
        <end position="521"/>
    </location>
</feature>
<evidence type="ECO:0000313" key="12">
    <source>
        <dbReference type="Proteomes" id="UP000003835"/>
    </source>
</evidence>
<evidence type="ECO:0000256" key="3">
    <source>
        <dbReference type="ARBA" id="ARBA00022475"/>
    </source>
</evidence>
<accession>B4VLE3</accession>
<feature type="region of interest" description="Disordered" evidence="7">
    <location>
        <begin position="308"/>
        <end position="354"/>
    </location>
</feature>
<reference evidence="11 12" key="1">
    <citation type="submission" date="2008-07" db="EMBL/GenBank/DDBJ databases">
        <authorList>
            <person name="Tandeau de Marsac N."/>
            <person name="Ferriera S."/>
            <person name="Johnson J."/>
            <person name="Kravitz S."/>
            <person name="Beeson K."/>
            <person name="Sutton G."/>
            <person name="Rogers Y.-H."/>
            <person name="Friedman R."/>
            <person name="Frazier M."/>
            <person name="Venter J.C."/>
        </authorList>
    </citation>
    <scope>NUCLEOTIDE SEQUENCE [LARGE SCALE GENOMIC DNA]</scope>
    <source>
        <strain evidence="11 12">PCC 7420</strain>
    </source>
</reference>
<dbReference type="SUPFAM" id="SSF82689">
    <property type="entry name" value="Mechanosensitive channel protein MscS (YggB), C-terminal domain"/>
    <property type="match status" value="1"/>
</dbReference>
<dbReference type="InterPro" id="IPR045275">
    <property type="entry name" value="MscS_archaea/bacteria_type"/>
</dbReference>
<dbReference type="Pfam" id="PF00924">
    <property type="entry name" value="MS_channel_2nd"/>
    <property type="match status" value="1"/>
</dbReference>
<dbReference type="SUPFAM" id="SSF82861">
    <property type="entry name" value="Mechanosensitive channel protein MscS (YggB), transmembrane region"/>
    <property type="match status" value="1"/>
</dbReference>
<feature type="transmembrane region" description="Helical" evidence="8">
    <location>
        <begin position="439"/>
        <end position="462"/>
    </location>
</feature>
<dbReference type="OrthoDB" id="9809206at2"/>
<evidence type="ECO:0000256" key="4">
    <source>
        <dbReference type="ARBA" id="ARBA00022692"/>
    </source>
</evidence>
<feature type="region of interest" description="Disordered" evidence="7">
    <location>
        <begin position="700"/>
        <end position="736"/>
    </location>
</feature>
<dbReference type="InterPro" id="IPR010920">
    <property type="entry name" value="LSM_dom_sf"/>
</dbReference>
<comment type="similarity">
    <text evidence="2">Belongs to the MscS (TC 1.A.23) family.</text>
</comment>
<dbReference type="Pfam" id="PF21082">
    <property type="entry name" value="MS_channel_3rd"/>
    <property type="match status" value="1"/>
</dbReference>
<feature type="compositionally biased region" description="Low complexity" evidence="7">
    <location>
        <begin position="51"/>
        <end position="71"/>
    </location>
</feature>
<dbReference type="SUPFAM" id="SSF50182">
    <property type="entry name" value="Sm-like ribonucleoproteins"/>
    <property type="match status" value="1"/>
</dbReference>
<feature type="compositionally biased region" description="Low complexity" evidence="7">
    <location>
        <begin position="326"/>
        <end position="347"/>
    </location>
</feature>
<feature type="transmembrane region" description="Helical" evidence="8">
    <location>
        <begin position="474"/>
        <end position="495"/>
    </location>
</feature>
<keyword evidence="4 8" id="KW-0812">Transmembrane</keyword>
<comment type="subcellular location">
    <subcellularLocation>
        <location evidence="1">Cell membrane</location>
        <topology evidence="1">Multi-pass membrane protein</topology>
    </subcellularLocation>
</comment>
<feature type="transmembrane region" description="Helical" evidence="8">
    <location>
        <begin position="20"/>
        <end position="37"/>
    </location>
</feature>
<evidence type="ECO:0000259" key="10">
    <source>
        <dbReference type="Pfam" id="PF21082"/>
    </source>
</evidence>
<dbReference type="PANTHER" id="PTHR30221:SF1">
    <property type="entry name" value="SMALL-CONDUCTANCE MECHANOSENSITIVE CHANNEL"/>
    <property type="match status" value="1"/>
</dbReference>
<feature type="domain" description="Mechanosensitive ion channel MscS C-terminal" evidence="10">
    <location>
        <begin position="595"/>
        <end position="674"/>
    </location>
</feature>